<accession>A0A0S4QDY6</accession>
<feature type="domain" description="S-adenosyl-l-methionine hydroxide adenosyltransferase N-terminal" evidence="4">
    <location>
        <begin position="40"/>
        <end position="181"/>
    </location>
</feature>
<dbReference type="InterPro" id="IPR023228">
    <property type="entry name" value="SAM_OH_AdoTrfase_N_sf"/>
</dbReference>
<comment type="similarity">
    <text evidence="2">Belongs to the SAM hydrolase / SAM-dependent halogenase family.</text>
</comment>
<evidence type="ECO:0000256" key="1">
    <source>
        <dbReference type="ARBA" id="ARBA00022691"/>
    </source>
</evidence>
<evidence type="ECO:0000313" key="6">
    <source>
        <dbReference type="EMBL" id="CUU53716.1"/>
    </source>
</evidence>
<reference evidence="7" key="1">
    <citation type="submission" date="2015-11" db="EMBL/GenBank/DDBJ databases">
        <authorList>
            <person name="Varghese N."/>
        </authorList>
    </citation>
    <scope>NUCLEOTIDE SEQUENCE [LARGE SCALE GENOMIC DNA]</scope>
    <source>
        <strain evidence="7">DSM 45899</strain>
    </source>
</reference>
<feature type="compositionally biased region" description="Low complexity" evidence="3">
    <location>
        <begin position="256"/>
        <end position="270"/>
    </location>
</feature>
<feature type="domain" description="S-adenosyl-l-methionine hydroxide adenosyltransferase C-terminal" evidence="5">
    <location>
        <begin position="286"/>
        <end position="331"/>
    </location>
</feature>
<organism evidence="6 7">
    <name type="scientific">Parafrankia irregularis</name>
    <dbReference type="NCBI Taxonomy" id="795642"/>
    <lineage>
        <taxon>Bacteria</taxon>
        <taxon>Bacillati</taxon>
        <taxon>Actinomycetota</taxon>
        <taxon>Actinomycetes</taxon>
        <taxon>Frankiales</taxon>
        <taxon>Frankiaceae</taxon>
        <taxon>Parafrankia</taxon>
    </lineage>
</organism>
<dbReference type="PANTHER" id="PTHR35092:SF1">
    <property type="entry name" value="CHLORINASE MJ1651"/>
    <property type="match status" value="1"/>
</dbReference>
<feature type="region of interest" description="Disordered" evidence="3">
    <location>
        <begin position="247"/>
        <end position="270"/>
    </location>
</feature>
<evidence type="ECO:0000256" key="3">
    <source>
        <dbReference type="SAM" id="MobiDB-lite"/>
    </source>
</evidence>
<name>A0A0S4QDY6_9ACTN</name>
<feature type="region of interest" description="Disordered" evidence="3">
    <location>
        <begin position="1"/>
        <end position="34"/>
    </location>
</feature>
<dbReference type="InterPro" id="IPR023227">
    <property type="entry name" value="SAM_OH_AdoTrfase_C_sf"/>
</dbReference>
<dbReference type="Pfam" id="PF01887">
    <property type="entry name" value="SAM_HAT_N"/>
    <property type="match status" value="1"/>
</dbReference>
<dbReference type="InterPro" id="IPR046470">
    <property type="entry name" value="SAM_HAT_C"/>
</dbReference>
<evidence type="ECO:0000259" key="5">
    <source>
        <dbReference type="Pfam" id="PF20257"/>
    </source>
</evidence>
<evidence type="ECO:0000256" key="2">
    <source>
        <dbReference type="ARBA" id="ARBA00024035"/>
    </source>
</evidence>
<dbReference type="Proteomes" id="UP000198802">
    <property type="component" value="Unassembled WGS sequence"/>
</dbReference>
<dbReference type="InterPro" id="IPR002747">
    <property type="entry name" value="SAM_OH_AdoTrfase"/>
</dbReference>
<keyword evidence="1" id="KW-0949">S-adenosyl-L-methionine</keyword>
<feature type="compositionally biased region" description="Basic and acidic residues" evidence="3">
    <location>
        <begin position="7"/>
        <end position="34"/>
    </location>
</feature>
<dbReference type="Gene3D" id="3.40.50.10790">
    <property type="entry name" value="S-adenosyl-l-methionine hydroxide adenosyltransferase, N-terminal"/>
    <property type="match status" value="1"/>
</dbReference>
<evidence type="ECO:0000313" key="7">
    <source>
        <dbReference type="Proteomes" id="UP000198802"/>
    </source>
</evidence>
<dbReference type="AlphaFoldDB" id="A0A0S4QDY6"/>
<dbReference type="SUPFAM" id="SSF102522">
    <property type="entry name" value="Bacterial fluorinating enzyme, N-terminal domain"/>
    <property type="match status" value="1"/>
</dbReference>
<dbReference type="EMBL" id="FAOZ01000001">
    <property type="protein sequence ID" value="CUU53716.1"/>
    <property type="molecule type" value="Genomic_DNA"/>
</dbReference>
<evidence type="ECO:0000259" key="4">
    <source>
        <dbReference type="Pfam" id="PF01887"/>
    </source>
</evidence>
<dbReference type="Pfam" id="PF20257">
    <property type="entry name" value="SAM_HAT_C"/>
    <property type="match status" value="1"/>
</dbReference>
<keyword evidence="7" id="KW-1185">Reference proteome</keyword>
<gene>
    <name evidence="6" type="ORF">Ga0074812_101214</name>
</gene>
<dbReference type="PANTHER" id="PTHR35092">
    <property type="entry name" value="CHLORINASE MJ1651"/>
    <property type="match status" value="1"/>
</dbReference>
<protein>
    <recommendedName>
        <fullName evidence="8">SAM-dependent chlorinase/fluorinase</fullName>
    </recommendedName>
</protein>
<dbReference type="SUPFAM" id="SSF101852">
    <property type="entry name" value="Bacterial fluorinating enzyme, C-terminal domain"/>
    <property type="match status" value="1"/>
</dbReference>
<proteinExistence type="inferred from homology"/>
<dbReference type="Gene3D" id="2.40.30.90">
    <property type="entry name" value="Bacterial fluorinating enzyme like"/>
    <property type="match status" value="1"/>
</dbReference>
<sequence>MGLMGASREHERAEGREHERAGRDERAGGDERAADDPRCVSLLTDYGLVDGFVAACHGVLLRLAPAVPVIDVTHLVPRGDIRRGATVLASTVAHLPRGVHVAVVDPGVGTARRALALRTPAGFLVGPDNGLLVPAAEVLGGVLEAVALTVPPDVPATFHGRDVFAPAAAALVTGRPLRALGLVVDPESLVTLPRLVARVAPAGPDGAARLESDVLCVDGFGNVALAAPADLLAELGLRPGDRSRLTALRGTGPAGGSASAAPAARPATDSAAGPPVVAVEAIAVEVAVGVTFGSVEPGELVLYADSDGHAALATRDGDAARALGLGPGDRVVITPA</sequence>
<evidence type="ECO:0008006" key="8">
    <source>
        <dbReference type="Google" id="ProtNLM"/>
    </source>
</evidence>
<dbReference type="InterPro" id="IPR046469">
    <property type="entry name" value="SAM_HAT_N"/>
</dbReference>